<sequence>MINVTMEEEYVIILSIIGLRGLPTCISQSGPRKYKLIANLKERKHETKEVSSSSSTCLEFAEDLAWTTDRNTYHTLRSRKVPIRITVFERDVKVGALVLDLRETFPLPDQTTPEDFFESKSKWSRLLGSKKDPTLNDSPSLQWLLTLRTKPKEDSMSEKSILSIPSSNVKIALNERGGFFVIGSNPIQVFHLKIEIYFASNLHLAVNKELLDQEEEERLFFFSYNIFGEKIMTKAFTDLKDPFFNVEEAVIKVHSSFPDIVQYFTNGSPFCVCVCSKKFVLAKIYFSLVEFLGLTVENLTQKKILESSRVFSFDNSEDASLGISISLVNMENAESALENTNLSNSDGGVVSDNINLRNTDDGASENTHSSCDVFPVSESDVYSTSQIENPMNSQPNTSKDIEVSYSLSVHLETIEFDSLPARNIRLRYKYAPLIKDTVVDSFEFSIEPHTRKFVPYGICKFAFKVKPSVCLEILKNNNLVVKVLDVNKNLQVIGESVIELFNLFHSQSTSSKSKKIEITSPVVNLCKRRIGSLSSSVSLLVDSNDGENGNKHTPFETEKDESLCEWSRKQSALLEEQYQLQWEKHESERCSSIEAELQKFSHFQKTIQDSLENQRTLSNTLEEKDKAIHELRSRLTSESSKFTKRHKEANKQNEDLSQEVQRLFKKIKEFEKEISILKDSLAKKDRIIKLLENDLKREKEDNSKICVELKKRDVEISEYTDKVSELNTLLRIANSRIAGNQIVVDKHKELDTIPVKRVRCNECTSLEKDKSSSSDDISKQIQRLSREKEIILKTGEYNEDGSLIRGITKKIEALYHSLNENK</sequence>
<dbReference type="PANTHER" id="PTHR21574">
    <property type="entry name" value="CENTROSOMAL PROTEIN OF 120 KDA"/>
    <property type="match status" value="1"/>
</dbReference>
<evidence type="ECO:0000313" key="3">
    <source>
        <dbReference type="EMBL" id="CDW41242.1"/>
    </source>
</evidence>
<feature type="domain" description="DUF3668" evidence="2">
    <location>
        <begin position="169"/>
        <end position="315"/>
    </location>
</feature>
<dbReference type="OrthoDB" id="332250at2759"/>
<evidence type="ECO:0000256" key="1">
    <source>
        <dbReference type="SAM" id="Coils"/>
    </source>
</evidence>
<organism evidence="3">
    <name type="scientific">Lepeophtheirus salmonis</name>
    <name type="common">Salmon louse</name>
    <name type="synonym">Caligus salmonis</name>
    <dbReference type="NCBI Taxonomy" id="72036"/>
    <lineage>
        <taxon>Eukaryota</taxon>
        <taxon>Metazoa</taxon>
        <taxon>Ecdysozoa</taxon>
        <taxon>Arthropoda</taxon>
        <taxon>Crustacea</taxon>
        <taxon>Multicrustacea</taxon>
        <taxon>Hexanauplia</taxon>
        <taxon>Copepoda</taxon>
        <taxon>Siphonostomatoida</taxon>
        <taxon>Caligidae</taxon>
        <taxon>Lepeophtheirus</taxon>
    </lineage>
</organism>
<keyword evidence="1" id="KW-0175">Coiled coil</keyword>
<dbReference type="AlphaFoldDB" id="A0A0K2UTL7"/>
<dbReference type="EMBL" id="HACA01023881">
    <property type="protein sequence ID" value="CDW41242.1"/>
    <property type="molecule type" value="Transcribed_RNA"/>
</dbReference>
<dbReference type="InterPro" id="IPR035892">
    <property type="entry name" value="C2_domain_sf"/>
</dbReference>
<dbReference type="PANTHER" id="PTHR21574:SF0">
    <property type="entry name" value="CENTROSOMAL PROTEIN OF 120 KDA"/>
    <property type="match status" value="1"/>
</dbReference>
<dbReference type="Pfam" id="PF12416">
    <property type="entry name" value="DUF3668"/>
    <property type="match status" value="1"/>
</dbReference>
<name>A0A0K2UTL7_LEPSM</name>
<dbReference type="InterPro" id="IPR039893">
    <property type="entry name" value="CEP120-like"/>
</dbReference>
<dbReference type="GO" id="GO:0010564">
    <property type="term" value="P:regulation of cell cycle process"/>
    <property type="evidence" value="ECO:0007669"/>
    <property type="project" value="TreeGrafter"/>
</dbReference>
<dbReference type="GO" id="GO:0005815">
    <property type="term" value="C:microtubule organizing center"/>
    <property type="evidence" value="ECO:0007669"/>
    <property type="project" value="TreeGrafter"/>
</dbReference>
<dbReference type="Gene3D" id="2.60.40.150">
    <property type="entry name" value="C2 domain"/>
    <property type="match status" value="1"/>
</dbReference>
<accession>A0A0K2UTL7</accession>
<protein>
    <recommendedName>
        <fullName evidence="2">DUF3668 domain-containing protein</fullName>
    </recommendedName>
</protein>
<evidence type="ECO:0000259" key="2">
    <source>
        <dbReference type="Pfam" id="PF12416"/>
    </source>
</evidence>
<reference evidence="3" key="1">
    <citation type="submission" date="2014-05" db="EMBL/GenBank/DDBJ databases">
        <authorList>
            <person name="Chronopoulou M."/>
        </authorList>
    </citation>
    <scope>NUCLEOTIDE SEQUENCE</scope>
    <source>
        <tissue evidence="3">Whole organism</tissue>
    </source>
</reference>
<proteinExistence type="predicted"/>
<feature type="coiled-coil region" evidence="1">
    <location>
        <begin position="639"/>
        <end position="701"/>
    </location>
</feature>
<dbReference type="InterPro" id="IPR022136">
    <property type="entry name" value="DUF3668"/>
</dbReference>